<organism evidence="1 2">
    <name type="scientific">Psilocybe cyanescens</name>
    <dbReference type="NCBI Taxonomy" id="93625"/>
    <lineage>
        <taxon>Eukaryota</taxon>
        <taxon>Fungi</taxon>
        <taxon>Dikarya</taxon>
        <taxon>Basidiomycota</taxon>
        <taxon>Agaricomycotina</taxon>
        <taxon>Agaricomycetes</taxon>
        <taxon>Agaricomycetidae</taxon>
        <taxon>Agaricales</taxon>
        <taxon>Agaricineae</taxon>
        <taxon>Strophariaceae</taxon>
        <taxon>Psilocybe</taxon>
    </lineage>
</organism>
<gene>
    <name evidence="1" type="ORF">CVT25_007214</name>
</gene>
<proteinExistence type="predicted"/>
<dbReference type="EMBL" id="NHYD01002463">
    <property type="protein sequence ID" value="PPQ86555.1"/>
    <property type="molecule type" value="Genomic_DNA"/>
</dbReference>
<evidence type="ECO:0000313" key="1">
    <source>
        <dbReference type="EMBL" id="PPQ86555.1"/>
    </source>
</evidence>
<reference evidence="1 2" key="1">
    <citation type="journal article" date="2018" name="Evol. Lett.">
        <title>Horizontal gene cluster transfer increased hallucinogenic mushroom diversity.</title>
        <authorList>
            <person name="Reynolds H.T."/>
            <person name="Vijayakumar V."/>
            <person name="Gluck-Thaler E."/>
            <person name="Korotkin H.B."/>
            <person name="Matheny P.B."/>
            <person name="Slot J.C."/>
        </authorList>
    </citation>
    <scope>NUCLEOTIDE SEQUENCE [LARGE SCALE GENOMIC DNA]</scope>
    <source>
        <strain evidence="1 2">2631</strain>
    </source>
</reference>
<dbReference type="AlphaFoldDB" id="A0A409X737"/>
<accession>A0A409X737</accession>
<dbReference type="Proteomes" id="UP000283269">
    <property type="component" value="Unassembled WGS sequence"/>
</dbReference>
<protein>
    <submittedName>
        <fullName evidence="1">Uncharacterized protein</fullName>
    </submittedName>
</protein>
<dbReference type="InParanoid" id="A0A409X737"/>
<name>A0A409X737_PSICY</name>
<evidence type="ECO:0000313" key="2">
    <source>
        <dbReference type="Proteomes" id="UP000283269"/>
    </source>
</evidence>
<keyword evidence="2" id="KW-1185">Reference proteome</keyword>
<sequence>MLAGAITSSVYLLEHAIWSCKSSEPTRILDAEVFRRWVIEGGMESAIQSLRRTKSDTDDRVSINSRLAFGAKEQSKL</sequence>
<dbReference type="OrthoDB" id="10251155at2759"/>
<dbReference type="STRING" id="93625.A0A409X737"/>
<comment type="caution">
    <text evidence="1">The sequence shown here is derived from an EMBL/GenBank/DDBJ whole genome shotgun (WGS) entry which is preliminary data.</text>
</comment>